<name>Q84HP8_MICMH</name>
<protein>
    <submittedName>
        <fullName evidence="4">UnbV</fullName>
    </submittedName>
</protein>
<organism evidence="4">
    <name type="scientific">Micromonospora megalomicea subsp. nigra</name>
    <dbReference type="NCBI Taxonomy" id="136926"/>
    <lineage>
        <taxon>Bacteria</taxon>
        <taxon>Bacillati</taxon>
        <taxon>Actinomycetota</taxon>
        <taxon>Actinomycetes</taxon>
        <taxon>Micromonosporales</taxon>
        <taxon>Micromonosporaceae</taxon>
        <taxon>Micromonospora</taxon>
    </lineage>
</organism>
<dbReference type="InterPro" id="IPR027039">
    <property type="entry name" value="Crtac1"/>
</dbReference>
<evidence type="ECO:0000259" key="3">
    <source>
        <dbReference type="Pfam" id="PF07593"/>
    </source>
</evidence>
<evidence type="ECO:0000256" key="1">
    <source>
        <dbReference type="ARBA" id="ARBA00022729"/>
    </source>
</evidence>
<proteinExistence type="predicted"/>
<dbReference type="Pfam" id="PF01839">
    <property type="entry name" value="FG-GAP"/>
    <property type="match status" value="1"/>
</dbReference>
<keyword evidence="1" id="KW-0732">Signal</keyword>
<feature type="domain" description="ASPIC/UnbV" evidence="3">
    <location>
        <begin position="610"/>
        <end position="669"/>
    </location>
</feature>
<sequence>MSWPVLTPATARYGADRDAERRSAVPTSSRFRGGPLPSQPVSPLRRLMAPILVLVLAATMFLVARLPSASADTRAEIAGRFAFTELPIELPPGLPERSIRTVNPKYEHIRSWISSVGASIAVNDLDGQGVANDMCLVDTRSDAVIVTPVPDTGATYQPFVVDPAPLPMGSTIAPMGCTPGDFNLDGRMDLLVIYWGRTPVVFLQKEGATALSNDTYQPVELVPQQRTDDGVYRGPLWNTNAVTVADFDGDGRPDIALFNYFPDSQVLDPEGLPNVQMNHSMSHGHNAGGAHVLRWSGATSGDDPTVTYEEQVALDPRYATGWTLGAASADLDGDLLPELYLANDFGQDRFFHNVSTPGRIRFNLAEGVRTPLTPKSLVLGHDSFKGMGVDFADLHSRGRFDMFVSNITESWGLEESNFVWHNTAASPEAAREQLSRGIAPFENRAARRNLAWVGWGWDVKMADFDNSGGLEVVQAAGFIKGDINRFNWLQELAMANDLMLREPAMWPNAKPGDDISGGNPVAFWVREDNGRYVNLSPELGLDEDTPSRGISVADPDGDGAQDIAVARQWGAPAYFRNTRGDSDNHLSLRLSRPALAADGRTPSTTGTSPAYGAHVTITTADGRTQVGQLDGGGGHSGRRSFDVFFGLGDAADRPVSVQLCWRDLNGQTHRQTIDLTAGRHDLLLTDRAEELNRR</sequence>
<dbReference type="Pfam" id="PF07593">
    <property type="entry name" value="UnbV_ASPIC"/>
    <property type="match status" value="1"/>
</dbReference>
<dbReference type="SUPFAM" id="SSF69318">
    <property type="entry name" value="Integrin alpha N-terminal domain"/>
    <property type="match status" value="1"/>
</dbReference>
<dbReference type="PANTHER" id="PTHR16026">
    <property type="entry name" value="CARTILAGE ACIDIC PROTEIN 1"/>
    <property type="match status" value="1"/>
</dbReference>
<dbReference type="AlphaFoldDB" id="Q84HP8"/>
<feature type="compositionally biased region" description="Basic and acidic residues" evidence="2">
    <location>
        <begin position="14"/>
        <end position="23"/>
    </location>
</feature>
<dbReference type="Gene3D" id="2.130.10.130">
    <property type="entry name" value="Integrin alpha, N-terminal"/>
    <property type="match status" value="1"/>
</dbReference>
<accession>Q84HP8</accession>
<feature type="region of interest" description="Disordered" evidence="2">
    <location>
        <begin position="1"/>
        <end position="37"/>
    </location>
</feature>
<evidence type="ECO:0000256" key="2">
    <source>
        <dbReference type="SAM" id="MobiDB-lite"/>
    </source>
</evidence>
<dbReference type="InterPro" id="IPR013517">
    <property type="entry name" value="FG-GAP"/>
</dbReference>
<reference evidence="4" key="1">
    <citation type="journal article" date="2003" name="Nat. Biotechnol.">
        <title>A genomics-guided approach for discovering and expressing cryptic metabolic pathways.</title>
        <authorList>
            <person name="Zazopoulos E."/>
            <person name="Huang K."/>
            <person name="Staffa A."/>
            <person name="Liu W."/>
            <person name="Bachmann B.O."/>
            <person name="Nonaka K."/>
            <person name="Ahlert J."/>
            <person name="Thorson J.S."/>
            <person name="Shen B."/>
            <person name="Farnet C.M."/>
        </authorList>
    </citation>
    <scope>NUCLEOTIDE SEQUENCE</scope>
    <source>
        <strain evidence="4">NRRL 3275</strain>
    </source>
</reference>
<dbReference type="InterPro" id="IPR028994">
    <property type="entry name" value="Integrin_alpha_N"/>
</dbReference>
<gene>
    <name evidence="4" type="primary">unbV</name>
</gene>
<dbReference type="InterPro" id="IPR011519">
    <property type="entry name" value="UnbV_ASPIC"/>
</dbReference>
<evidence type="ECO:0000313" key="4">
    <source>
        <dbReference type="EMBL" id="AAO25854.1"/>
    </source>
</evidence>
<dbReference type="EMBL" id="AH012467">
    <property type="protein sequence ID" value="AAO25854.1"/>
    <property type="molecule type" value="Genomic_DNA"/>
</dbReference>
<dbReference type="PANTHER" id="PTHR16026:SF0">
    <property type="entry name" value="CARTILAGE ACIDIC PROTEIN 1"/>
    <property type="match status" value="1"/>
</dbReference>